<accession>A0A8T7M7S8</accession>
<dbReference type="PANTHER" id="PTHR31005">
    <property type="entry name" value="DUF4139 DOMAIN-CONTAINING PROTEIN"/>
    <property type="match status" value="1"/>
</dbReference>
<evidence type="ECO:0000313" key="6">
    <source>
        <dbReference type="Proteomes" id="UP000521676"/>
    </source>
</evidence>
<dbReference type="InterPro" id="IPR025554">
    <property type="entry name" value="DUF4140"/>
</dbReference>
<evidence type="ECO:0000259" key="2">
    <source>
        <dbReference type="Pfam" id="PF13598"/>
    </source>
</evidence>
<evidence type="ECO:0000313" key="5">
    <source>
        <dbReference type="EMBL" id="WJW69907.1"/>
    </source>
</evidence>
<feature type="domain" description="DUF4140" evidence="3">
    <location>
        <begin position="21"/>
        <end position="119"/>
    </location>
</feature>
<dbReference type="PANTHER" id="PTHR31005:SF8">
    <property type="entry name" value="DUF4139 DOMAIN-CONTAINING PROTEIN"/>
    <property type="match status" value="1"/>
</dbReference>
<sequence>MSESNEAVESIKSVETRISEVTVYTSQALVTRRGKVSLSGSEKELVVSDLPSTIQTESFRAGGTGTVAVRLLGVRSEYAYTTEPVGAKLAELTHRLEELETRKQETQSRLDTLEMQRSFVENLSQHTVEEFSKGLARSRVGLEEVRNLLGFIGEQRTGYEATLQKEELANRELDKQIEVLRAEINRISIPRARESYKLVVSIETAGEGEFELEVSYMVSRAGWTPLYDLRVSNAGDKVNLSYLAEVQQSSGEEWQGVRLTLSTAKPALGTLPPRLSPWYLDSYRPSPPRTFQAMAPQAMVMAAPSPKQFSEESTGAYAFADLAEPLPEFKAASVSAEVASEGGVVTFRLERDSNIPSDGAPHKTTIFNEDFPARIEFISIPKLVSFAYLQATVTNRAVGVTLLPGKANIFRENTFVGTTMLENIAPGQEFKLNLGIDEGLKIERELVEREVDKKFIGGQRRTTFGYRISITNLREQETTLRLTEQIPVSRNEQIKVRLIKATPQIQPGEMGVLEWVLALQPQAKREVSYQFTVEHPTDLNVTGLSV</sequence>
<reference evidence="4 6" key="1">
    <citation type="submission" date="2020-06" db="EMBL/GenBank/DDBJ databases">
        <title>Anoxygenic phototrophic Chloroflexota member uses a Type I reaction center.</title>
        <authorList>
            <person name="Tsuji J.M."/>
            <person name="Shaw N.A."/>
            <person name="Nagashima S."/>
            <person name="Venkiteswaran J."/>
            <person name="Schiff S.L."/>
            <person name="Hanada S."/>
            <person name="Tank M."/>
            <person name="Neufeld J.D."/>
        </authorList>
    </citation>
    <scope>NUCLEOTIDE SEQUENCE [LARGE SCALE GENOMIC DNA]</scope>
    <source>
        <strain evidence="4">L227-S17</strain>
    </source>
</reference>
<evidence type="ECO:0000256" key="1">
    <source>
        <dbReference type="SAM" id="Coils"/>
    </source>
</evidence>
<gene>
    <name evidence="4" type="ORF">HXX08_19275</name>
    <name evidence="5" type="ORF">OZ401_003537</name>
</gene>
<keyword evidence="7" id="KW-1185">Reference proteome</keyword>
<dbReference type="EMBL" id="CP128400">
    <property type="protein sequence ID" value="WJW69907.1"/>
    <property type="molecule type" value="Genomic_DNA"/>
</dbReference>
<dbReference type="EMBL" id="JACATZ010000003">
    <property type="protein sequence ID" value="NWJ48002.1"/>
    <property type="molecule type" value="Genomic_DNA"/>
</dbReference>
<dbReference type="InterPro" id="IPR037291">
    <property type="entry name" value="DUF4139"/>
</dbReference>
<dbReference type="Pfam" id="PF13600">
    <property type="entry name" value="DUF4140"/>
    <property type="match status" value="1"/>
</dbReference>
<evidence type="ECO:0000259" key="3">
    <source>
        <dbReference type="Pfam" id="PF13600"/>
    </source>
</evidence>
<feature type="coiled-coil region" evidence="1">
    <location>
        <begin position="89"/>
        <end position="123"/>
    </location>
</feature>
<feature type="domain" description="DUF4139" evidence="2">
    <location>
        <begin position="212"/>
        <end position="536"/>
    </location>
</feature>
<dbReference type="Pfam" id="PF13598">
    <property type="entry name" value="DUF4139"/>
    <property type="match status" value="1"/>
</dbReference>
<dbReference type="InterPro" id="IPR011935">
    <property type="entry name" value="CHP02231"/>
</dbReference>
<organism evidence="4 6">
    <name type="scientific">Candidatus Chlorohelix allophototropha</name>
    <dbReference type="NCBI Taxonomy" id="3003348"/>
    <lineage>
        <taxon>Bacteria</taxon>
        <taxon>Bacillati</taxon>
        <taxon>Chloroflexota</taxon>
        <taxon>Chloroflexia</taxon>
        <taxon>Candidatus Chloroheliales</taxon>
        <taxon>Candidatus Chloroheliaceae</taxon>
        <taxon>Candidatus Chlorohelix</taxon>
    </lineage>
</organism>
<evidence type="ECO:0000313" key="7">
    <source>
        <dbReference type="Proteomes" id="UP001431572"/>
    </source>
</evidence>
<dbReference type="Proteomes" id="UP000521676">
    <property type="component" value="Unassembled WGS sequence"/>
</dbReference>
<protein>
    <submittedName>
        <fullName evidence="4">Mucoidy inhibitor MuiA family protein</fullName>
    </submittedName>
</protein>
<reference evidence="5" key="2">
    <citation type="journal article" date="2024" name="Nature">
        <title>Anoxygenic phototroph of the Chloroflexota uses a type I reaction centre.</title>
        <authorList>
            <person name="Tsuji J.M."/>
            <person name="Shaw N.A."/>
            <person name="Nagashima S."/>
            <person name="Venkiteswaran J.J."/>
            <person name="Schiff S.L."/>
            <person name="Watanabe T."/>
            <person name="Fukui M."/>
            <person name="Hanada S."/>
            <person name="Tank M."/>
            <person name="Neufeld J.D."/>
        </authorList>
    </citation>
    <scope>NUCLEOTIDE SEQUENCE</scope>
    <source>
        <strain evidence="5">L227-S17</strain>
    </source>
</reference>
<dbReference type="NCBIfam" id="TIGR02231">
    <property type="entry name" value="mucoidy inhibitor MuiA family protein"/>
    <property type="match status" value="1"/>
</dbReference>
<evidence type="ECO:0000313" key="4">
    <source>
        <dbReference type="EMBL" id="NWJ48002.1"/>
    </source>
</evidence>
<name>A0A8T7M7S8_9CHLR</name>
<proteinExistence type="predicted"/>
<dbReference type="Proteomes" id="UP001431572">
    <property type="component" value="Chromosome 2"/>
</dbReference>
<dbReference type="AlphaFoldDB" id="A0A8T7M7S8"/>
<keyword evidence="1" id="KW-0175">Coiled coil</keyword>
<dbReference type="RefSeq" id="WP_341471780.1">
    <property type="nucleotide sequence ID" value="NZ_CP128400.1"/>
</dbReference>